<name>A0A1E1MVN6_RHYSE</name>
<feature type="compositionally biased region" description="Basic and acidic residues" evidence="1">
    <location>
        <begin position="221"/>
        <end position="231"/>
    </location>
</feature>
<reference evidence="4" key="1">
    <citation type="submission" date="2016-03" db="EMBL/GenBank/DDBJ databases">
        <authorList>
            <person name="Guldener U."/>
        </authorList>
    </citation>
    <scope>NUCLEOTIDE SEQUENCE [LARGE SCALE GENOMIC DNA]</scope>
</reference>
<dbReference type="InterPro" id="IPR026907">
    <property type="entry name" value="GCIP-like"/>
</dbReference>
<gene>
    <name evidence="3" type="ORF">RSE6_14596</name>
</gene>
<dbReference type="Pfam" id="PF13324">
    <property type="entry name" value="GCIP_N"/>
    <property type="match status" value="1"/>
</dbReference>
<dbReference type="GO" id="GO:0005634">
    <property type="term" value="C:nucleus"/>
    <property type="evidence" value="ECO:0007669"/>
    <property type="project" value="TreeGrafter"/>
</dbReference>
<dbReference type="PANTHER" id="PTHR15492:SF1">
    <property type="entry name" value="CYCLIN-D1-BINDING PROTEIN 1"/>
    <property type="match status" value="1"/>
</dbReference>
<feature type="domain" description="Cyclin-D1-binding protein 1-like N-terminal" evidence="2">
    <location>
        <begin position="61"/>
        <end position="213"/>
    </location>
</feature>
<sequence>MAKSGGSKAEADLEILKSTVNTALALLTQLQQQQPAASAPALTTSAYTPRAEVDALDLAHDAASLIRAHSTKLSLLIINKPFTASAIATVLRELVSGPLPGLASAVELCDATQYTKVMNAELGYEVGRVFVECAGLVKAIPLDGKILSDDAKNGTGATEGRGSLALTGMVWQACDAVIGLKKMGIAGLVVKKAEQYRATLKDALDELQEWAEEESDEEGGEHDGDAGDGQERYDDAQREVDDLFGNQKHIPSDDPEEIRPKLEASLKRLQLLGMMYQAVVKRRFKCLPKLPLPKSTSGQVEEWSGKADVVTIVDEVLEMMKKIPDAVDELPSAFYELDVKDIDDQMEACFLSGFSALELLNKNWKGEEDEFTVWLQKFQLAMKMDTIK</sequence>
<evidence type="ECO:0000259" key="2">
    <source>
        <dbReference type="Pfam" id="PF13324"/>
    </source>
</evidence>
<protein>
    <recommendedName>
        <fullName evidence="2">Cyclin-D1-binding protein 1-like N-terminal domain-containing protein</fullName>
    </recommendedName>
</protein>
<organism evidence="3 4">
    <name type="scientific">Rhynchosporium secalis</name>
    <name type="common">Barley scald fungus</name>
    <dbReference type="NCBI Taxonomy" id="38038"/>
    <lineage>
        <taxon>Eukaryota</taxon>
        <taxon>Fungi</taxon>
        <taxon>Dikarya</taxon>
        <taxon>Ascomycota</taxon>
        <taxon>Pezizomycotina</taxon>
        <taxon>Leotiomycetes</taxon>
        <taxon>Helotiales</taxon>
        <taxon>Ploettnerulaceae</taxon>
        <taxon>Rhynchosporium</taxon>
    </lineage>
</organism>
<dbReference type="EMBL" id="FJVC01000686">
    <property type="protein sequence ID" value="CZT53142.1"/>
    <property type="molecule type" value="Genomic_DNA"/>
</dbReference>
<dbReference type="InterPro" id="IPR049317">
    <property type="entry name" value="GCIP-like_N"/>
</dbReference>
<keyword evidence="4" id="KW-1185">Reference proteome</keyword>
<evidence type="ECO:0000313" key="4">
    <source>
        <dbReference type="Proteomes" id="UP000177625"/>
    </source>
</evidence>
<dbReference type="PANTHER" id="PTHR15492">
    <property type="entry name" value="CYCLIN D1-BINDING PROTEIN 1"/>
    <property type="match status" value="1"/>
</dbReference>
<evidence type="ECO:0000256" key="1">
    <source>
        <dbReference type="SAM" id="MobiDB-lite"/>
    </source>
</evidence>
<proteinExistence type="predicted"/>
<dbReference type="Gene3D" id="1.20.1410.10">
    <property type="entry name" value="I/LWEQ domain"/>
    <property type="match status" value="1"/>
</dbReference>
<dbReference type="AlphaFoldDB" id="A0A1E1MVN6"/>
<accession>A0A1E1MVN6</accession>
<dbReference type="Proteomes" id="UP000177625">
    <property type="component" value="Unassembled WGS sequence"/>
</dbReference>
<feature type="region of interest" description="Disordered" evidence="1">
    <location>
        <begin position="210"/>
        <end position="231"/>
    </location>
</feature>
<feature type="compositionally biased region" description="Acidic residues" evidence="1">
    <location>
        <begin position="210"/>
        <end position="220"/>
    </location>
</feature>
<evidence type="ECO:0000313" key="3">
    <source>
        <dbReference type="EMBL" id="CZT53142.1"/>
    </source>
</evidence>